<evidence type="ECO:0000313" key="5">
    <source>
        <dbReference type="EMBL" id="VUC22345.1"/>
    </source>
</evidence>
<sequence length="398" mass="43375">MGWDGSVRKSRDILVSLGAGWDLEEELLRDGKETKLNVAELAQPATTATQIAIVDVLRAQGIRPQAVVGHSSGDIAAAYTAGYMSHRAAIEVSFARGRVTSLAKTRCLVPGAMMSVGLGEHEIAPYMKDMTKGALSIACVNSPSNVTVSGDAEAMDELAGRLAASGDGVFHRRLVVDTAYHSHHMQAVADEYCRILSDQQQPSEEDQVHGQEEGITLVSSVTGSLKASNFSPEYWTTNLVSTVRFCDAVQFLVRKRASDTTSSDGLVIIEVGPHPALAGPVRQSIAGLDKNTTPEFTYYATLQRKKGAVESMLALASHLLESGVRLNFDHVSALTTGFHEANVLSGLPSYAWDHSIKHWHESRISREYRMRRDPYHDLLGVRTADSTSLGPRWRLKNY</sequence>
<comment type="caution">
    <text evidence="5">The sequence shown here is derived from an EMBL/GenBank/DDBJ whole genome shotgun (WGS) entry which is preliminary data.</text>
</comment>
<dbReference type="EMBL" id="CABFNS010000551">
    <property type="protein sequence ID" value="VUC22345.1"/>
    <property type="molecule type" value="Genomic_DNA"/>
</dbReference>
<accession>A0ABY6TUK9</accession>
<reference evidence="5 6" key="1">
    <citation type="submission" date="2019-06" db="EMBL/GenBank/DDBJ databases">
        <authorList>
            <person name="Broberg M."/>
        </authorList>
    </citation>
    <scope>NUCLEOTIDE SEQUENCE [LARGE SCALE GENOMIC DNA]</scope>
</reference>
<dbReference type="InterPro" id="IPR001227">
    <property type="entry name" value="Ac_transferase_dom_sf"/>
</dbReference>
<dbReference type="PANTHER" id="PTHR43775">
    <property type="entry name" value="FATTY ACID SYNTHASE"/>
    <property type="match status" value="1"/>
</dbReference>
<name>A0ABY6TUK9_BIOOC</name>
<dbReference type="InterPro" id="IPR016035">
    <property type="entry name" value="Acyl_Trfase/lysoPLipase"/>
</dbReference>
<dbReference type="SUPFAM" id="SSF52151">
    <property type="entry name" value="FabD/lysophospholipase-like"/>
    <property type="match status" value="1"/>
</dbReference>
<gene>
    <name evidence="5" type="ORF">CLO192961_LOCUS82026</name>
</gene>
<dbReference type="InterPro" id="IPR050091">
    <property type="entry name" value="PKS_NRPS_Biosynth_Enz"/>
</dbReference>
<keyword evidence="2" id="KW-0597">Phosphoprotein</keyword>
<dbReference type="InterPro" id="IPR016036">
    <property type="entry name" value="Malonyl_transacylase_ACP-bd"/>
</dbReference>
<keyword evidence="6" id="KW-1185">Reference proteome</keyword>
<dbReference type="InterPro" id="IPR014043">
    <property type="entry name" value="Acyl_transferase_dom"/>
</dbReference>
<organism evidence="5 6">
    <name type="scientific">Bionectria ochroleuca</name>
    <name type="common">Gliocladium roseum</name>
    <dbReference type="NCBI Taxonomy" id="29856"/>
    <lineage>
        <taxon>Eukaryota</taxon>
        <taxon>Fungi</taxon>
        <taxon>Dikarya</taxon>
        <taxon>Ascomycota</taxon>
        <taxon>Pezizomycotina</taxon>
        <taxon>Sordariomycetes</taxon>
        <taxon>Hypocreomycetidae</taxon>
        <taxon>Hypocreales</taxon>
        <taxon>Bionectriaceae</taxon>
        <taxon>Clonostachys</taxon>
    </lineage>
</organism>
<evidence type="ECO:0000313" key="6">
    <source>
        <dbReference type="Proteomes" id="UP000766486"/>
    </source>
</evidence>
<dbReference type="Gene3D" id="3.40.366.10">
    <property type="entry name" value="Malonyl-Coenzyme A Acyl Carrier Protein, domain 2"/>
    <property type="match status" value="1"/>
</dbReference>
<protein>
    <recommendedName>
        <fullName evidence="4">Malonyl-CoA:ACP transacylase (MAT) domain-containing protein</fullName>
    </recommendedName>
</protein>
<keyword evidence="1" id="KW-0596">Phosphopantetheine</keyword>
<dbReference type="Proteomes" id="UP000766486">
    <property type="component" value="Unassembled WGS sequence"/>
</dbReference>
<evidence type="ECO:0000259" key="4">
    <source>
        <dbReference type="SMART" id="SM00827"/>
    </source>
</evidence>
<evidence type="ECO:0000256" key="3">
    <source>
        <dbReference type="ARBA" id="ARBA00023268"/>
    </source>
</evidence>
<dbReference type="SMART" id="SM00827">
    <property type="entry name" value="PKS_AT"/>
    <property type="match status" value="1"/>
</dbReference>
<proteinExistence type="predicted"/>
<feature type="domain" description="Malonyl-CoA:ACP transacylase (MAT)" evidence="4">
    <location>
        <begin position="7"/>
        <end position="306"/>
    </location>
</feature>
<dbReference type="SUPFAM" id="SSF55048">
    <property type="entry name" value="Probable ACP-binding domain of malonyl-CoA ACP transacylase"/>
    <property type="match status" value="1"/>
</dbReference>
<dbReference type="Pfam" id="PF00698">
    <property type="entry name" value="Acyl_transf_1"/>
    <property type="match status" value="1"/>
</dbReference>
<evidence type="ECO:0000256" key="2">
    <source>
        <dbReference type="ARBA" id="ARBA00022553"/>
    </source>
</evidence>
<evidence type="ECO:0000256" key="1">
    <source>
        <dbReference type="ARBA" id="ARBA00022450"/>
    </source>
</evidence>
<keyword evidence="3" id="KW-0511">Multifunctional enzyme</keyword>
<dbReference type="PANTHER" id="PTHR43775:SF22">
    <property type="entry name" value="SYNTHASE, PUTATIVE (JCVI)-RELATED"/>
    <property type="match status" value="1"/>
</dbReference>